<protein>
    <submittedName>
        <fullName evidence="3">Uncharacterized protein</fullName>
    </submittedName>
</protein>
<feature type="compositionally biased region" description="Low complexity" evidence="2">
    <location>
        <begin position="283"/>
        <end position="299"/>
    </location>
</feature>
<feature type="region of interest" description="Disordered" evidence="2">
    <location>
        <begin position="283"/>
        <end position="315"/>
    </location>
</feature>
<evidence type="ECO:0000313" key="3">
    <source>
        <dbReference type="EnsemblFungi" id="CEF83620"/>
    </source>
</evidence>
<reference evidence="3" key="2">
    <citation type="journal article" date="2010" name="Nature">
        <title>Comparative genomics reveals mobile pathogenicity chromosomes in Fusarium.</title>
        <authorList>
            <person name="Ma L.J."/>
            <person name="van der Does H.C."/>
            <person name="Borkovich K.A."/>
            <person name="Coleman J.J."/>
            <person name="Daboussi M.J."/>
            <person name="Di Pietro A."/>
            <person name="Dufresne M."/>
            <person name="Freitag M."/>
            <person name="Grabherr M."/>
            <person name="Henrissat B."/>
            <person name="Houterman P.M."/>
            <person name="Kang S."/>
            <person name="Shim W.B."/>
            <person name="Woloshuk C."/>
            <person name="Xie X."/>
            <person name="Xu J.R."/>
            <person name="Antoniw J."/>
            <person name="Baker S.E."/>
            <person name="Bluhm B.H."/>
            <person name="Breakspear A."/>
            <person name="Brown D.W."/>
            <person name="Butchko R.A."/>
            <person name="Chapman S."/>
            <person name="Coulson R."/>
            <person name="Coutinho P.M."/>
            <person name="Danchin E.G."/>
            <person name="Diener A."/>
            <person name="Gale L.R."/>
            <person name="Gardiner D.M."/>
            <person name="Goff S."/>
            <person name="Hammond-Kosack K.E."/>
            <person name="Hilburn K."/>
            <person name="Hua-Van A."/>
            <person name="Jonkers W."/>
            <person name="Kazan K."/>
            <person name="Kodira C.D."/>
            <person name="Koehrsen M."/>
            <person name="Kumar L."/>
            <person name="Lee Y.H."/>
            <person name="Li L."/>
            <person name="Manners J.M."/>
            <person name="Miranda-Saavedra D."/>
            <person name="Mukherjee M."/>
            <person name="Park G."/>
            <person name="Park J."/>
            <person name="Park S.Y."/>
            <person name="Proctor R.H."/>
            <person name="Regev A."/>
            <person name="Ruiz-Roldan M.C."/>
            <person name="Sain D."/>
            <person name="Sakthikumar S."/>
            <person name="Sykes S."/>
            <person name="Schwartz D.C."/>
            <person name="Turgeon B.G."/>
            <person name="Wapinski I."/>
            <person name="Yoder O."/>
            <person name="Young S."/>
            <person name="Zeng Q."/>
            <person name="Zhou S."/>
            <person name="Galagan J."/>
            <person name="Cuomo C.A."/>
            <person name="Kistler H.C."/>
            <person name="Rep M."/>
        </authorList>
    </citation>
    <scope>GENOME REANNOTATION</scope>
    <source>
        <strain evidence="3">PH-1 / ATCC MYA-4620 / FGSC 9075 / NRRL 31084</strain>
    </source>
</reference>
<reference evidence="3" key="1">
    <citation type="journal article" date="2007" name="Science">
        <title>The Fusarium graminearum genome reveals a link between localized polymorphism and pathogen specialization.</title>
        <authorList>
            <person name="Cuomo C.A."/>
            <person name="Gueldener U."/>
            <person name="Xu J.-R."/>
            <person name="Trail F."/>
            <person name="Turgeon B.G."/>
            <person name="Di Pietro A."/>
            <person name="Walton J.D."/>
            <person name="Ma L.-J."/>
            <person name="Baker S.E."/>
            <person name="Rep M."/>
            <person name="Adam G."/>
            <person name="Antoniw J."/>
            <person name="Baldwin T."/>
            <person name="Calvo S.E."/>
            <person name="Chang Y.-L."/>
            <person name="DeCaprio D."/>
            <person name="Gale L.R."/>
            <person name="Gnerre S."/>
            <person name="Goswami R.S."/>
            <person name="Hammond-Kosack K."/>
            <person name="Harris L.J."/>
            <person name="Hilburn K."/>
            <person name="Kennell J.C."/>
            <person name="Kroken S."/>
            <person name="Magnuson J.K."/>
            <person name="Mannhaupt G."/>
            <person name="Mauceli E.W."/>
            <person name="Mewes H.-W."/>
            <person name="Mitterbauer R."/>
            <person name="Muehlbauer G."/>
            <person name="Muensterkoetter M."/>
            <person name="Nelson D."/>
            <person name="O'Donnell K."/>
            <person name="Ouellet T."/>
            <person name="Qi W."/>
            <person name="Quesneville H."/>
            <person name="Roncero M.I.G."/>
            <person name="Seong K.-Y."/>
            <person name="Tetko I.V."/>
            <person name="Urban M."/>
            <person name="Waalwijk C."/>
            <person name="Ward T.J."/>
            <person name="Yao J."/>
            <person name="Birren B.W."/>
            <person name="Kistler H.C."/>
        </authorList>
    </citation>
    <scope>NUCLEOTIDE SEQUENCE [LARGE SCALE GENOMIC DNA]</scope>
    <source>
        <strain evidence="3">PH-1 / ATCC MYA-4620 / FGSC 9075 / NRRL 31084</strain>
    </source>
</reference>
<feature type="region of interest" description="Disordered" evidence="2">
    <location>
        <begin position="464"/>
        <end position="488"/>
    </location>
</feature>
<reference evidence="3" key="3">
    <citation type="submission" date="2017-01" db="UniProtKB">
        <authorList>
            <consortium name="EnsemblFungi"/>
        </authorList>
    </citation>
    <scope>IDENTIFICATION</scope>
    <source>
        <strain evidence="3">PH-1 / ATCC MYA-4620 / FGSC 9075 / NRRL 31084</strain>
    </source>
</reference>
<dbReference type="AlphaFoldDB" id="A0A098DP71"/>
<evidence type="ECO:0000256" key="2">
    <source>
        <dbReference type="SAM" id="MobiDB-lite"/>
    </source>
</evidence>
<dbReference type="EMBL" id="HG970335">
    <property type="status" value="NOT_ANNOTATED_CDS"/>
    <property type="molecule type" value="Genomic_DNA"/>
</dbReference>
<feature type="compositionally biased region" description="Acidic residues" evidence="2">
    <location>
        <begin position="477"/>
        <end position="488"/>
    </location>
</feature>
<sequence>MASASPQCQALRGDKQRCTEEATHANQLFCLLHSRQAQGLYVGYKRRNAKLEYLEKDSPEYLAKTKTPLVNDDFSAVNDEETIQDVINHLLTKYSTLNRVIEARKQHHMRFYSISYDYGHQLYIDKLVNQRHITLGALERARKRFLAMHYENERWYSWVKHAQDEQEENREKEQKKVKQEAALFQRHMKQLEARLEIMRRKEEKRLQDAFLDEAYKERMAQNDDNADDAAWDPIEDMEEDKRNQYIDLIKHFLWMPVDLEEIPSTTHDASSDTPSVDVPSVFVPTSEPEASTSSATAMVKAKKKKAKSGSKKTSSIEDGLVGQMKLLAIAKRPRSNRESELKEPDKKNIEIEEEMRKRLREGANKNRQIMPGTQIVGTMVNPHTTWDKTAPMPEDEIDDVIRDIREIKLYLFCRLILSQASLLPAALKANNVQEFLDDNTVAESDLRDLCLRVAEPTLQDIRDASADFAHGDKPDEISVDDTDDDDDETLEDLARSDTKYSHLHTRNWFIDRAKRYVEEKKKKKKKKNKSKGSESKSKVTICEKSIWNHASQNVMSRDGWLQFSIMAKDCNLQHAIQLCRNWSEFSDLSLLAMWQYFLASNWDSWGVNTLTQQLQQFGFFPYFADYNARTIMRYHQSGNRSAVRRQHDMIEARNILVGSMKRNDPVTRRFLQYLLIRAGEVLVMVRDGKTGRVITASPKEHLWTYRKKTGLGRAARDEWENILEMGPEFMKLTDQLREWRFGFNDFYDVYIWDLKPGQDEVEIFNKVSEDLRNAWRMKHTREMYNHMEPLLRSLHRDDSTGHTRQIKPGEHIESIWDAVMDERSIVKMIDVAGPHIIVHDDDDVEESLYMFYNEGNEAEDAVLFPDESTRKNFAFREISNDTILGIDPQHDALRDQQMHTIRCLPNLWVTGSAQARKEKLDGKSRALLKKTGLMREPKKMNFDIRMETLETQEI</sequence>
<feature type="compositionally biased region" description="Basic and acidic residues" evidence="2">
    <location>
        <begin position="464"/>
        <end position="476"/>
    </location>
</feature>
<evidence type="ECO:0000256" key="1">
    <source>
        <dbReference type="SAM" id="Coils"/>
    </source>
</evidence>
<name>A0A098DP71_GIBZE</name>
<feature type="coiled-coil region" evidence="1">
    <location>
        <begin position="162"/>
        <end position="208"/>
    </location>
</feature>
<feature type="compositionally biased region" description="Basic residues" evidence="2">
    <location>
        <begin position="300"/>
        <end position="310"/>
    </location>
</feature>
<accession>A0A0E0SB07</accession>
<accession>A0A098DP71</accession>
<organism evidence="3">
    <name type="scientific">Gibberella zeae (strain ATCC MYA-4620 / CBS 123657 / FGSC 9075 / NRRL 31084 / PH-1)</name>
    <name type="common">Wheat head blight fungus</name>
    <name type="synonym">Fusarium graminearum</name>
    <dbReference type="NCBI Taxonomy" id="229533"/>
    <lineage>
        <taxon>Eukaryota</taxon>
        <taxon>Fungi</taxon>
        <taxon>Dikarya</taxon>
        <taxon>Ascomycota</taxon>
        <taxon>Pezizomycotina</taxon>
        <taxon>Sordariomycetes</taxon>
        <taxon>Hypocreomycetidae</taxon>
        <taxon>Hypocreales</taxon>
        <taxon>Nectriaceae</taxon>
        <taxon>Fusarium</taxon>
    </lineage>
</organism>
<dbReference type="EnsemblFungi" id="CEF83620">
    <property type="protein sequence ID" value="CEF83620"/>
    <property type="gene ID" value="FGRRES_16891"/>
</dbReference>
<proteinExistence type="predicted"/>
<gene>
    <name evidence="3" type="primary">FG07746.1</name>
</gene>
<keyword evidence="1" id="KW-0175">Coiled coil</keyword>